<gene>
    <name evidence="4" type="ORF">IAB38_03855</name>
</gene>
<dbReference type="GO" id="GO:0015969">
    <property type="term" value="P:guanosine tetraphosphate metabolic process"/>
    <property type="evidence" value="ECO:0007669"/>
    <property type="project" value="InterPro"/>
</dbReference>
<sequence length="208" mass="24187">MKEEKKLEKLILKYSAALKTLETEISILLQDYELENNYNPVEHIKSRLKTYESASKKLISRGYEVTTKNIEEHVHDMVGIRIVCSFLSDVYKIVELIENSDQITVHDKEDYIASPKETGYSSYHLSVYVPVYLIDGVTLVEAEIQIRTVAMDFWASLDHKITYKFKGEIPEEIKEGMHKCAEDIHALDQKMLELNKEMQIIKDDQEII</sequence>
<dbReference type="CDD" id="cd05399">
    <property type="entry name" value="NT_Rel-Spo_like"/>
    <property type="match status" value="1"/>
</dbReference>
<accession>A0A9D1DUP8</accession>
<comment type="pathway">
    <text evidence="1">Purine metabolism; ppGpp biosynthesis; ppGpp from GTP: step 1/2.</text>
</comment>
<dbReference type="PANTHER" id="PTHR47837:SF2">
    <property type="entry name" value="GTP PYROPHOSPHOKINASE YWAC"/>
    <property type="match status" value="1"/>
</dbReference>
<feature type="coiled-coil region" evidence="2">
    <location>
        <begin position="177"/>
        <end position="204"/>
    </location>
</feature>
<organism evidence="4 5">
    <name type="scientific">Candidatus Onthousia excrementipullorum</name>
    <dbReference type="NCBI Taxonomy" id="2840884"/>
    <lineage>
        <taxon>Bacteria</taxon>
        <taxon>Bacillati</taxon>
        <taxon>Bacillota</taxon>
        <taxon>Bacilli</taxon>
        <taxon>Candidatus Onthousia</taxon>
    </lineage>
</organism>
<dbReference type="SMART" id="SM00954">
    <property type="entry name" value="RelA_SpoT"/>
    <property type="match status" value="1"/>
</dbReference>
<dbReference type="Gene3D" id="1.10.287.860">
    <property type="entry name" value="Nucleotidyltransferase"/>
    <property type="match status" value="1"/>
</dbReference>
<evidence type="ECO:0000256" key="1">
    <source>
        <dbReference type="ARBA" id="ARBA00004976"/>
    </source>
</evidence>
<evidence type="ECO:0000256" key="2">
    <source>
        <dbReference type="SAM" id="Coils"/>
    </source>
</evidence>
<dbReference type="InterPro" id="IPR007685">
    <property type="entry name" value="RelA_SpoT"/>
</dbReference>
<dbReference type="SUPFAM" id="SSF81301">
    <property type="entry name" value="Nucleotidyltransferase"/>
    <property type="match status" value="1"/>
</dbReference>
<dbReference type="Gene3D" id="3.30.460.10">
    <property type="entry name" value="Beta Polymerase, domain 2"/>
    <property type="match status" value="1"/>
</dbReference>
<dbReference type="EMBL" id="DVHC01000040">
    <property type="protein sequence ID" value="HIR59164.1"/>
    <property type="molecule type" value="Genomic_DNA"/>
</dbReference>
<evidence type="ECO:0000313" key="4">
    <source>
        <dbReference type="EMBL" id="HIR59164.1"/>
    </source>
</evidence>
<evidence type="ECO:0000259" key="3">
    <source>
        <dbReference type="SMART" id="SM00954"/>
    </source>
</evidence>
<reference evidence="4" key="1">
    <citation type="submission" date="2020-10" db="EMBL/GenBank/DDBJ databases">
        <authorList>
            <person name="Gilroy R."/>
        </authorList>
    </citation>
    <scope>NUCLEOTIDE SEQUENCE</scope>
    <source>
        <strain evidence="4">CHK184-20233</strain>
    </source>
</reference>
<protein>
    <submittedName>
        <fullName evidence="4">GTP pyrophosphokinase family protein</fullName>
    </submittedName>
</protein>
<dbReference type="PANTHER" id="PTHR47837">
    <property type="entry name" value="GTP PYROPHOSPHOKINASE YJBM"/>
    <property type="match status" value="1"/>
</dbReference>
<dbReference type="AlphaFoldDB" id="A0A9D1DUP8"/>
<dbReference type="InterPro" id="IPR043519">
    <property type="entry name" value="NT_sf"/>
</dbReference>
<reference evidence="4" key="2">
    <citation type="journal article" date="2021" name="PeerJ">
        <title>Extensive microbial diversity within the chicken gut microbiome revealed by metagenomics and culture.</title>
        <authorList>
            <person name="Gilroy R."/>
            <person name="Ravi A."/>
            <person name="Getino M."/>
            <person name="Pursley I."/>
            <person name="Horton D.L."/>
            <person name="Alikhan N.F."/>
            <person name="Baker D."/>
            <person name="Gharbi K."/>
            <person name="Hall N."/>
            <person name="Watson M."/>
            <person name="Adriaenssens E.M."/>
            <person name="Foster-Nyarko E."/>
            <person name="Jarju S."/>
            <person name="Secka A."/>
            <person name="Antonio M."/>
            <person name="Oren A."/>
            <person name="Chaudhuri R.R."/>
            <person name="La Ragione R."/>
            <person name="Hildebrand F."/>
            <person name="Pallen M.J."/>
        </authorList>
    </citation>
    <scope>NUCLEOTIDE SEQUENCE</scope>
    <source>
        <strain evidence="4">CHK184-20233</strain>
    </source>
</reference>
<name>A0A9D1DUP8_9FIRM</name>
<feature type="domain" description="RelA/SpoT" evidence="3">
    <location>
        <begin position="46"/>
        <end position="169"/>
    </location>
</feature>
<evidence type="ECO:0000313" key="5">
    <source>
        <dbReference type="Proteomes" id="UP000824232"/>
    </source>
</evidence>
<dbReference type="Proteomes" id="UP000824232">
    <property type="component" value="Unassembled WGS sequence"/>
</dbReference>
<keyword evidence="2" id="KW-0175">Coiled coil</keyword>
<proteinExistence type="predicted"/>
<comment type="caution">
    <text evidence="4">The sequence shown here is derived from an EMBL/GenBank/DDBJ whole genome shotgun (WGS) entry which is preliminary data.</text>
</comment>
<dbReference type="InterPro" id="IPR052366">
    <property type="entry name" value="GTP_Pyrophosphokinase"/>
</dbReference>
<dbReference type="Pfam" id="PF04607">
    <property type="entry name" value="RelA_SpoT"/>
    <property type="match status" value="1"/>
</dbReference>